<organism evidence="1 2">
    <name type="scientific">Candidatus Kerfeldbacteria bacterium CG_4_10_14_0_8_um_filter_42_10</name>
    <dbReference type="NCBI Taxonomy" id="2014248"/>
    <lineage>
        <taxon>Bacteria</taxon>
        <taxon>Candidatus Kerfeldiibacteriota</taxon>
    </lineage>
</organism>
<dbReference type="AlphaFoldDB" id="A0A2M7RKH0"/>
<sequence>MSAKPNPAEINKINLSQTYQREIFGLGEIYEIMSVERLRKKLSKKHHSGTLYLASNQQHGNRGMRLEELAEYLTSQNGLILEKGLVDSPPWNSAPLEKGVKKQYNKLIIVVAKTIFYLLIRLEFLWRGQKKSHMVFGLVRK</sequence>
<evidence type="ECO:0000313" key="2">
    <source>
        <dbReference type="Proteomes" id="UP000230779"/>
    </source>
</evidence>
<proteinExistence type="predicted"/>
<evidence type="ECO:0000313" key="1">
    <source>
        <dbReference type="EMBL" id="PIY97240.1"/>
    </source>
</evidence>
<gene>
    <name evidence="1" type="ORF">COY66_00635</name>
</gene>
<name>A0A2M7RKH0_9BACT</name>
<comment type="caution">
    <text evidence="1">The sequence shown here is derived from an EMBL/GenBank/DDBJ whole genome shotgun (WGS) entry which is preliminary data.</text>
</comment>
<protein>
    <submittedName>
        <fullName evidence="1">Uncharacterized protein</fullName>
    </submittedName>
</protein>
<dbReference type="Proteomes" id="UP000230779">
    <property type="component" value="Unassembled WGS sequence"/>
</dbReference>
<dbReference type="EMBL" id="PFMD01000006">
    <property type="protein sequence ID" value="PIY97240.1"/>
    <property type="molecule type" value="Genomic_DNA"/>
</dbReference>
<reference evidence="1 2" key="1">
    <citation type="submission" date="2017-09" db="EMBL/GenBank/DDBJ databases">
        <title>Depth-based differentiation of microbial function through sediment-hosted aquifers and enrichment of novel symbionts in the deep terrestrial subsurface.</title>
        <authorList>
            <person name="Probst A.J."/>
            <person name="Ladd B."/>
            <person name="Jarett J.K."/>
            <person name="Geller-Mcgrath D.E."/>
            <person name="Sieber C.M."/>
            <person name="Emerson J.B."/>
            <person name="Anantharaman K."/>
            <person name="Thomas B.C."/>
            <person name="Malmstrom R."/>
            <person name="Stieglmeier M."/>
            <person name="Klingl A."/>
            <person name="Woyke T."/>
            <person name="Ryan C.M."/>
            <person name="Banfield J.F."/>
        </authorList>
    </citation>
    <scope>NUCLEOTIDE SEQUENCE [LARGE SCALE GENOMIC DNA]</scope>
    <source>
        <strain evidence="1">CG_4_10_14_0_8_um_filter_42_10</strain>
    </source>
</reference>
<accession>A0A2M7RKH0</accession>